<comment type="similarity">
    <text evidence="9">Belongs to the FtsQ/DivIB family. FtsQ subfamily.</text>
</comment>
<name>A0A8J2VPK5_9RHOB</name>
<keyword evidence="12" id="KW-1185">Reference proteome</keyword>
<evidence type="ECO:0000313" key="11">
    <source>
        <dbReference type="EMBL" id="GGE42382.1"/>
    </source>
</evidence>
<evidence type="ECO:0000256" key="1">
    <source>
        <dbReference type="ARBA" id="ARBA00004370"/>
    </source>
</evidence>
<evidence type="ECO:0000256" key="6">
    <source>
        <dbReference type="ARBA" id="ARBA00022989"/>
    </source>
</evidence>
<comment type="subcellular location">
    <subcellularLocation>
        <location evidence="9">Cell inner membrane</location>
        <topology evidence="9">Single-pass type II membrane protein</topology>
    </subcellularLocation>
    <subcellularLocation>
        <location evidence="1">Membrane</location>
    </subcellularLocation>
    <text evidence="9">Localizes to the division septum.</text>
</comment>
<dbReference type="Proteomes" id="UP000602745">
    <property type="component" value="Unassembled WGS sequence"/>
</dbReference>
<keyword evidence="3 9" id="KW-0997">Cell inner membrane</keyword>
<keyword evidence="4 9" id="KW-0132">Cell division</keyword>
<evidence type="ECO:0000256" key="9">
    <source>
        <dbReference type="HAMAP-Rule" id="MF_00911"/>
    </source>
</evidence>
<reference evidence="11" key="2">
    <citation type="submission" date="2020-09" db="EMBL/GenBank/DDBJ databases">
        <authorList>
            <person name="Sun Q."/>
            <person name="Sedlacek I."/>
        </authorList>
    </citation>
    <scope>NUCLEOTIDE SEQUENCE</scope>
    <source>
        <strain evidence="11">CCM 7684</strain>
    </source>
</reference>
<dbReference type="GO" id="GO:0005886">
    <property type="term" value="C:plasma membrane"/>
    <property type="evidence" value="ECO:0007669"/>
    <property type="project" value="UniProtKB-SubCell"/>
</dbReference>
<keyword evidence="5 9" id="KW-0812">Transmembrane</keyword>
<protein>
    <recommendedName>
        <fullName evidence="9">Cell division protein FtsQ</fullName>
    </recommendedName>
</protein>
<dbReference type="PANTHER" id="PTHR35851">
    <property type="entry name" value="CELL DIVISION PROTEIN FTSQ"/>
    <property type="match status" value="1"/>
</dbReference>
<keyword evidence="8 9" id="KW-0131">Cell cycle</keyword>
<keyword evidence="2 9" id="KW-1003">Cell membrane</keyword>
<dbReference type="PANTHER" id="PTHR35851:SF1">
    <property type="entry name" value="CELL DIVISION PROTEIN FTSQ"/>
    <property type="match status" value="1"/>
</dbReference>
<dbReference type="EMBL" id="BMCP01000002">
    <property type="protein sequence ID" value="GGE42382.1"/>
    <property type="molecule type" value="Genomic_DNA"/>
</dbReference>
<evidence type="ECO:0000256" key="4">
    <source>
        <dbReference type="ARBA" id="ARBA00022618"/>
    </source>
</evidence>
<dbReference type="PROSITE" id="PS51779">
    <property type="entry name" value="POTRA"/>
    <property type="match status" value="1"/>
</dbReference>
<evidence type="ECO:0000313" key="12">
    <source>
        <dbReference type="Proteomes" id="UP000602745"/>
    </source>
</evidence>
<keyword evidence="7 9" id="KW-0472">Membrane</keyword>
<organism evidence="11 12">
    <name type="scientific">Agaricicola taiwanensis</name>
    <dbReference type="NCBI Taxonomy" id="591372"/>
    <lineage>
        <taxon>Bacteria</taxon>
        <taxon>Pseudomonadati</taxon>
        <taxon>Pseudomonadota</taxon>
        <taxon>Alphaproteobacteria</taxon>
        <taxon>Rhodobacterales</taxon>
        <taxon>Paracoccaceae</taxon>
        <taxon>Agaricicola</taxon>
    </lineage>
</organism>
<comment type="caution">
    <text evidence="11">The sequence shown here is derived from an EMBL/GenBank/DDBJ whole genome shotgun (WGS) entry which is preliminary data.</text>
</comment>
<reference evidence="11" key="1">
    <citation type="journal article" date="2014" name="Int. J. Syst. Evol. Microbiol.">
        <title>Complete genome sequence of Corynebacterium casei LMG S-19264T (=DSM 44701T), isolated from a smear-ripened cheese.</title>
        <authorList>
            <consortium name="US DOE Joint Genome Institute (JGI-PGF)"/>
            <person name="Walter F."/>
            <person name="Albersmeier A."/>
            <person name="Kalinowski J."/>
            <person name="Ruckert C."/>
        </authorList>
    </citation>
    <scope>NUCLEOTIDE SEQUENCE</scope>
    <source>
        <strain evidence="11">CCM 7684</strain>
    </source>
</reference>
<dbReference type="GO" id="GO:0043093">
    <property type="term" value="P:FtsZ-dependent cytokinesis"/>
    <property type="evidence" value="ECO:0007669"/>
    <property type="project" value="UniProtKB-UniRule"/>
</dbReference>
<proteinExistence type="inferred from homology"/>
<dbReference type="GO" id="GO:0032153">
    <property type="term" value="C:cell division site"/>
    <property type="evidence" value="ECO:0007669"/>
    <property type="project" value="UniProtKB-UniRule"/>
</dbReference>
<sequence length="223" mass="24051">MASLLGFRIEAIVVTGQMELTTEEIVDAVGLDATRSLVFLDANVARGQLLALPLVESASVRKFYPDRVEIAVTERKPFAVWQQEGSFSVISADGTSIDSARDGRFSHLPLVVGEGADAAAGEFLPVLAKFPGVAKKTYGAVRIGDRRWNLRLTNGFDVKLPDEGVEAALAKLDGLIRDGKIMSRDLVSIDLRDKKRTLVRLTPEAAKTAREAMAKAKKAGGQT</sequence>
<dbReference type="InterPro" id="IPR005548">
    <property type="entry name" value="Cell_div_FtsQ/DivIB_C"/>
</dbReference>
<dbReference type="Gene3D" id="3.10.20.310">
    <property type="entry name" value="membrane protein fhac"/>
    <property type="match status" value="1"/>
</dbReference>
<dbReference type="InterPro" id="IPR013685">
    <property type="entry name" value="POTRA_FtsQ_type"/>
</dbReference>
<evidence type="ECO:0000256" key="3">
    <source>
        <dbReference type="ARBA" id="ARBA00022519"/>
    </source>
</evidence>
<dbReference type="AlphaFoldDB" id="A0A8J2VPK5"/>
<evidence type="ECO:0000256" key="7">
    <source>
        <dbReference type="ARBA" id="ARBA00023136"/>
    </source>
</evidence>
<evidence type="ECO:0000256" key="8">
    <source>
        <dbReference type="ARBA" id="ARBA00023306"/>
    </source>
</evidence>
<gene>
    <name evidence="9" type="primary">ftsQ</name>
    <name evidence="11" type="ORF">GCM10007276_19600</name>
</gene>
<evidence type="ECO:0000256" key="2">
    <source>
        <dbReference type="ARBA" id="ARBA00022475"/>
    </source>
</evidence>
<evidence type="ECO:0000256" key="5">
    <source>
        <dbReference type="ARBA" id="ARBA00022692"/>
    </source>
</evidence>
<dbReference type="HAMAP" id="MF_00911">
    <property type="entry name" value="FtsQ_subfam"/>
    <property type="match status" value="1"/>
</dbReference>
<accession>A0A8J2VPK5</accession>
<dbReference type="InterPro" id="IPR034746">
    <property type="entry name" value="POTRA"/>
</dbReference>
<dbReference type="Pfam" id="PF08478">
    <property type="entry name" value="POTRA_1"/>
    <property type="match status" value="1"/>
</dbReference>
<dbReference type="InterPro" id="IPR026579">
    <property type="entry name" value="FtsQ"/>
</dbReference>
<keyword evidence="6 9" id="KW-1133">Transmembrane helix</keyword>
<comment type="function">
    <text evidence="9">Essential cell division protein.</text>
</comment>
<feature type="domain" description="POTRA" evidence="10">
    <location>
        <begin position="7"/>
        <end position="75"/>
    </location>
</feature>
<dbReference type="Pfam" id="PF03799">
    <property type="entry name" value="FtsQ_DivIB_C"/>
    <property type="match status" value="1"/>
</dbReference>
<dbReference type="GO" id="GO:0090529">
    <property type="term" value="P:cell septum assembly"/>
    <property type="evidence" value="ECO:0007669"/>
    <property type="project" value="InterPro"/>
</dbReference>
<evidence type="ECO:0000259" key="10">
    <source>
        <dbReference type="PROSITE" id="PS51779"/>
    </source>
</evidence>